<accession>A0A1I7TRI2</accession>
<dbReference type="WBParaSite" id="Csp11.Scaffold629.g11048.t1">
    <property type="protein sequence ID" value="Csp11.Scaffold629.g11048.t1"/>
    <property type="gene ID" value="Csp11.Scaffold629.g11048"/>
</dbReference>
<evidence type="ECO:0000259" key="6">
    <source>
        <dbReference type="PROSITE" id="PS50089"/>
    </source>
</evidence>
<dbReference type="Proteomes" id="UP000095282">
    <property type="component" value="Unplaced"/>
</dbReference>
<keyword evidence="7" id="KW-1185">Reference proteome</keyword>
<keyword evidence="2" id="KW-0862">Zinc</keyword>
<organism evidence="7 8">
    <name type="scientific">Caenorhabditis tropicalis</name>
    <dbReference type="NCBI Taxonomy" id="1561998"/>
    <lineage>
        <taxon>Eukaryota</taxon>
        <taxon>Metazoa</taxon>
        <taxon>Ecdysozoa</taxon>
        <taxon>Nematoda</taxon>
        <taxon>Chromadorea</taxon>
        <taxon>Rhabditida</taxon>
        <taxon>Rhabditina</taxon>
        <taxon>Rhabditomorpha</taxon>
        <taxon>Rhabditoidea</taxon>
        <taxon>Rhabditidae</taxon>
        <taxon>Peloderinae</taxon>
        <taxon>Caenorhabditis</taxon>
    </lineage>
</organism>
<dbReference type="PROSITE" id="PS50089">
    <property type="entry name" value="ZF_RING_2"/>
    <property type="match status" value="1"/>
</dbReference>
<keyword evidence="1 3" id="KW-0863">Zinc-finger</keyword>
<evidence type="ECO:0000256" key="2">
    <source>
        <dbReference type="ARBA" id="ARBA00022833"/>
    </source>
</evidence>
<evidence type="ECO:0000256" key="3">
    <source>
        <dbReference type="PROSITE-ProRule" id="PRU00175"/>
    </source>
</evidence>
<dbReference type="SUPFAM" id="SSF57850">
    <property type="entry name" value="RING/U-box"/>
    <property type="match status" value="1"/>
</dbReference>
<protein>
    <submittedName>
        <fullName evidence="8">RING-type domain-containing protein</fullName>
    </submittedName>
</protein>
<keyword evidence="4" id="KW-0175">Coiled coil</keyword>
<dbReference type="Gene3D" id="3.30.40.10">
    <property type="entry name" value="Zinc/RING finger domain, C3HC4 (zinc finger)"/>
    <property type="match status" value="1"/>
</dbReference>
<dbReference type="InterPro" id="IPR013083">
    <property type="entry name" value="Znf_RING/FYVE/PHD"/>
</dbReference>
<evidence type="ECO:0000256" key="5">
    <source>
        <dbReference type="SAM" id="MobiDB-lite"/>
    </source>
</evidence>
<name>A0A1I7TRI2_9PELO</name>
<dbReference type="SMART" id="SM00184">
    <property type="entry name" value="RING"/>
    <property type="match status" value="1"/>
</dbReference>
<feature type="region of interest" description="Disordered" evidence="5">
    <location>
        <begin position="1"/>
        <end position="20"/>
    </location>
</feature>
<reference evidence="8" key="1">
    <citation type="submission" date="2016-11" db="UniProtKB">
        <authorList>
            <consortium name="WormBaseParasite"/>
        </authorList>
    </citation>
    <scope>IDENTIFICATION</scope>
</reference>
<dbReference type="GO" id="GO:0008270">
    <property type="term" value="F:zinc ion binding"/>
    <property type="evidence" value="ECO:0007669"/>
    <property type="project" value="UniProtKB-KW"/>
</dbReference>
<sequence>MPSKSKTGREKRQANRIESTDMAAMARELNKIQKDVKKLEKNSKDQNETLKALQKNLTKRTKIDKIIGTCKSCSKKFNLNDRSPRIIACGHTSCQSCLLNKSEIDESDITKKWFKCPECIYSTRLPYERTKDGLPSKNWTIMNHIQN</sequence>
<evidence type="ECO:0000256" key="1">
    <source>
        <dbReference type="ARBA" id="ARBA00022771"/>
    </source>
</evidence>
<evidence type="ECO:0000313" key="7">
    <source>
        <dbReference type="Proteomes" id="UP000095282"/>
    </source>
</evidence>
<evidence type="ECO:0000256" key="4">
    <source>
        <dbReference type="SAM" id="Coils"/>
    </source>
</evidence>
<evidence type="ECO:0000313" key="8">
    <source>
        <dbReference type="WBParaSite" id="Csp11.Scaffold629.g11048.t1"/>
    </source>
</evidence>
<keyword evidence="1 3" id="KW-0479">Metal-binding</keyword>
<dbReference type="InterPro" id="IPR001841">
    <property type="entry name" value="Znf_RING"/>
</dbReference>
<feature type="coiled-coil region" evidence="4">
    <location>
        <begin position="22"/>
        <end position="56"/>
    </location>
</feature>
<proteinExistence type="predicted"/>
<feature type="domain" description="RING-type" evidence="6">
    <location>
        <begin position="70"/>
        <end position="119"/>
    </location>
</feature>
<feature type="compositionally biased region" description="Basic and acidic residues" evidence="5">
    <location>
        <begin position="7"/>
        <end position="19"/>
    </location>
</feature>
<dbReference type="Pfam" id="PF14634">
    <property type="entry name" value="zf-RING_5"/>
    <property type="match status" value="1"/>
</dbReference>
<dbReference type="AlphaFoldDB" id="A0A1I7TRI2"/>